<evidence type="ECO:0000256" key="1">
    <source>
        <dbReference type="ARBA" id="ARBA00004496"/>
    </source>
</evidence>
<evidence type="ECO:0000256" key="2">
    <source>
        <dbReference type="ARBA" id="ARBA00022490"/>
    </source>
</evidence>
<dbReference type="EMBL" id="JAZHPZ010000003">
    <property type="protein sequence ID" value="MEF2965843.1"/>
    <property type="molecule type" value="Genomic_DNA"/>
</dbReference>
<dbReference type="NCBIfam" id="NF005264">
    <property type="entry name" value="PRK06769.1"/>
    <property type="match status" value="1"/>
</dbReference>
<keyword evidence="3" id="KW-0479">Metal-binding</keyword>
<keyword evidence="9" id="KW-1185">Reference proteome</keyword>
<dbReference type="PANTHER" id="PTHR42891:SF1">
    <property type="entry name" value="D-GLYCERO-BETA-D-MANNO-HEPTOSE-1,7-BISPHOSPHATE 7-PHOSPHATASE"/>
    <property type="match status" value="1"/>
</dbReference>
<comment type="subcellular location">
    <subcellularLocation>
        <location evidence="1 7">Cytoplasm</location>
    </subcellularLocation>
</comment>
<dbReference type="RefSeq" id="WP_331846072.1">
    <property type="nucleotide sequence ID" value="NZ_JAZHPZ010000003.1"/>
</dbReference>
<evidence type="ECO:0000256" key="7">
    <source>
        <dbReference type="PIRNR" id="PIRNR004682"/>
    </source>
</evidence>
<dbReference type="GO" id="GO:0016787">
    <property type="term" value="F:hydrolase activity"/>
    <property type="evidence" value="ECO:0007669"/>
    <property type="project" value="UniProtKB-KW"/>
</dbReference>
<keyword evidence="4 7" id="KW-0378">Hydrolase</keyword>
<proteinExistence type="inferred from homology"/>
<dbReference type="Pfam" id="PF13242">
    <property type="entry name" value="Hydrolase_like"/>
    <property type="match status" value="1"/>
</dbReference>
<dbReference type="NCBIfam" id="TIGR01662">
    <property type="entry name" value="HAD-SF-IIIA"/>
    <property type="match status" value="1"/>
</dbReference>
<evidence type="ECO:0000313" key="9">
    <source>
        <dbReference type="Proteomes" id="UP001306950"/>
    </source>
</evidence>
<dbReference type="InterPro" id="IPR004446">
    <property type="entry name" value="Heptose_bisP_phosphatase"/>
</dbReference>
<evidence type="ECO:0000256" key="4">
    <source>
        <dbReference type="ARBA" id="ARBA00022801"/>
    </source>
</evidence>
<dbReference type="NCBIfam" id="TIGR01656">
    <property type="entry name" value="Histidinol-ppas"/>
    <property type="match status" value="1"/>
</dbReference>
<keyword evidence="5 7" id="KW-0119">Carbohydrate metabolism</keyword>
<gene>
    <name evidence="8" type="ORF">V3851_08385</name>
</gene>
<evidence type="ECO:0000256" key="5">
    <source>
        <dbReference type="ARBA" id="ARBA00023277"/>
    </source>
</evidence>
<dbReference type="InterPro" id="IPR023214">
    <property type="entry name" value="HAD_sf"/>
</dbReference>
<dbReference type="SUPFAM" id="SSF56784">
    <property type="entry name" value="HAD-like"/>
    <property type="match status" value="1"/>
</dbReference>
<dbReference type="InterPro" id="IPR006549">
    <property type="entry name" value="HAD-SF_hydro_IIIA"/>
</dbReference>
<name>A0ABU7VQ38_9BACL</name>
<dbReference type="InterPro" id="IPR036412">
    <property type="entry name" value="HAD-like_sf"/>
</dbReference>
<protein>
    <recommendedName>
        <fullName evidence="6 7">D,D-heptose 1,7-bisphosphate phosphatase</fullName>
        <ecNumber evidence="7">3.1.3.-</ecNumber>
    </recommendedName>
</protein>
<evidence type="ECO:0000256" key="6">
    <source>
        <dbReference type="ARBA" id="ARBA00031828"/>
    </source>
</evidence>
<accession>A0ABU7VQ38</accession>
<sequence>MAYWQAVFIDRDGTIGGTGRFLHPRDFVLFPGAQESINSLKRAGLKVFAFTNQNRISRGAATVEEFISQFNTYGFDDSFICPHGKYEGCNCRKPKPGMLFAAAEKYGLDLSRCVVIGDVGDTDMLAAHFAGAKKVLVRTGWGEGSLSVDRDKWKEVEPDFIASDINEAVKWVLERNS</sequence>
<comment type="similarity">
    <text evidence="7">Belongs to the gmhB family.</text>
</comment>
<dbReference type="PANTHER" id="PTHR42891">
    <property type="entry name" value="D-GLYCERO-BETA-D-MANNO-HEPTOSE-1,7-BISPHOSPHATE 7-PHOSPHATASE"/>
    <property type="match status" value="1"/>
</dbReference>
<dbReference type="PIRSF" id="PIRSF004682">
    <property type="entry name" value="GmhB"/>
    <property type="match status" value="1"/>
</dbReference>
<evidence type="ECO:0000256" key="3">
    <source>
        <dbReference type="ARBA" id="ARBA00022723"/>
    </source>
</evidence>
<comment type="caution">
    <text evidence="8">The sequence shown here is derived from an EMBL/GenBank/DDBJ whole genome shotgun (WGS) entry which is preliminary data.</text>
</comment>
<keyword evidence="2 7" id="KW-0963">Cytoplasm</keyword>
<evidence type="ECO:0000313" key="8">
    <source>
        <dbReference type="EMBL" id="MEF2965843.1"/>
    </source>
</evidence>
<dbReference type="Proteomes" id="UP001306950">
    <property type="component" value="Unassembled WGS sequence"/>
</dbReference>
<organism evidence="8 9">
    <name type="scientific">Paenibacillus haidiansis</name>
    <dbReference type="NCBI Taxonomy" id="1574488"/>
    <lineage>
        <taxon>Bacteria</taxon>
        <taxon>Bacillati</taxon>
        <taxon>Bacillota</taxon>
        <taxon>Bacilli</taxon>
        <taxon>Bacillales</taxon>
        <taxon>Paenibacillaceae</taxon>
        <taxon>Paenibacillus</taxon>
    </lineage>
</organism>
<dbReference type="EC" id="3.1.3.-" evidence="7"/>
<reference evidence="8 9" key="1">
    <citation type="submission" date="2024-02" db="EMBL/GenBank/DDBJ databases">
        <title>A nitrogen-fixing paenibacillus bacterium.</title>
        <authorList>
            <person name="Zhang W.L."/>
            <person name="Chen S.F."/>
        </authorList>
    </citation>
    <scope>NUCLEOTIDE SEQUENCE [LARGE SCALE GENOMIC DNA]</scope>
    <source>
        <strain evidence="8 9">M1</strain>
    </source>
</reference>
<dbReference type="Gene3D" id="3.40.50.1000">
    <property type="entry name" value="HAD superfamily/HAD-like"/>
    <property type="match status" value="1"/>
</dbReference>
<dbReference type="InterPro" id="IPR006543">
    <property type="entry name" value="Histidinol-phos"/>
</dbReference>